<feature type="signal peptide" evidence="1">
    <location>
        <begin position="1"/>
        <end position="22"/>
    </location>
</feature>
<sequence length="352" mass="36154" precursor="true">MRPATLLLLSAAALTLPGPARGQRPPAGFEVVARIPGVIATGINAGGDVVGFLWEEEAERPGVVAQVPVYLEGEAVTRLPLLEGYTSTFPAAVSDGGLVVGRVSKPLIPGVEVDLQNQAFAWDAEGGIRGLGVLEGGIASLATGVSADGARISGIMLFEGHMEPCVWDRDGDGDGWRATTLPTERGLGSNVVAISGDGRRVSAVDGALPCLWTADGSGGWAREAIAGPGSLLPRGVNDSGMVVGLRFDDGGRAHAVVWTRDGGHRQLEEPEGYVKSEAAAVNDSGMVVGMVDGPSGSDIYPRAFIYQNEKMTLIPEGSPVFATATAVNDNGQVAGVVEEADEVEGPAGRPAP</sequence>
<dbReference type="Proteomes" id="UP000317835">
    <property type="component" value="Chromosome"/>
</dbReference>
<evidence type="ECO:0000313" key="3">
    <source>
        <dbReference type="Proteomes" id="UP000317835"/>
    </source>
</evidence>
<reference evidence="2 3" key="1">
    <citation type="submission" date="2019-02" db="EMBL/GenBank/DDBJ databases">
        <title>Deep-cultivation of Planctomycetes and their phenomic and genomic characterization uncovers novel biology.</title>
        <authorList>
            <person name="Wiegand S."/>
            <person name="Jogler M."/>
            <person name="Boedeker C."/>
            <person name="Pinto D."/>
            <person name="Vollmers J."/>
            <person name="Rivas-Marin E."/>
            <person name="Kohn T."/>
            <person name="Peeters S.H."/>
            <person name="Heuer A."/>
            <person name="Rast P."/>
            <person name="Oberbeckmann S."/>
            <person name="Bunk B."/>
            <person name="Jeske O."/>
            <person name="Meyerdierks A."/>
            <person name="Storesund J.E."/>
            <person name="Kallscheuer N."/>
            <person name="Luecker S."/>
            <person name="Lage O.M."/>
            <person name="Pohl T."/>
            <person name="Merkel B.J."/>
            <person name="Hornburger P."/>
            <person name="Mueller R.-W."/>
            <person name="Bruemmer F."/>
            <person name="Labrenz M."/>
            <person name="Spormann A.M."/>
            <person name="Op den Camp H."/>
            <person name="Overmann J."/>
            <person name="Amann R."/>
            <person name="Jetten M.S.M."/>
            <person name="Mascher T."/>
            <person name="Medema M.H."/>
            <person name="Devos D.P."/>
            <person name="Kaster A.-K."/>
            <person name="Ovreas L."/>
            <person name="Rohde M."/>
            <person name="Galperin M.Y."/>
            <person name="Jogler C."/>
        </authorList>
    </citation>
    <scope>NUCLEOTIDE SEQUENCE [LARGE SCALE GENOMIC DNA]</scope>
    <source>
        <strain evidence="2 3">ElP</strain>
    </source>
</reference>
<dbReference type="AlphaFoldDB" id="A0A518H3R2"/>
<keyword evidence="1" id="KW-0732">Signal</keyword>
<evidence type="ECO:0000256" key="1">
    <source>
        <dbReference type="SAM" id="SignalP"/>
    </source>
</evidence>
<dbReference type="KEGG" id="tpla:ElP_33450"/>
<dbReference type="OrthoDB" id="261283at2"/>
<protein>
    <recommendedName>
        <fullName evidence="4">Extracellular repeat protein, HAF family</fullName>
    </recommendedName>
</protein>
<keyword evidence="3" id="KW-1185">Reference proteome</keyword>
<accession>A0A518H3R2</accession>
<evidence type="ECO:0000313" key="2">
    <source>
        <dbReference type="EMBL" id="QDV35442.1"/>
    </source>
</evidence>
<name>A0A518H3R2_9BACT</name>
<proteinExistence type="predicted"/>
<gene>
    <name evidence="2" type="ORF">ElP_33450</name>
</gene>
<dbReference type="EMBL" id="CP036426">
    <property type="protein sequence ID" value="QDV35442.1"/>
    <property type="molecule type" value="Genomic_DNA"/>
</dbReference>
<evidence type="ECO:0008006" key="4">
    <source>
        <dbReference type="Google" id="ProtNLM"/>
    </source>
</evidence>
<dbReference type="RefSeq" id="WP_145271060.1">
    <property type="nucleotide sequence ID" value="NZ_CP036426.1"/>
</dbReference>
<feature type="chain" id="PRO_5021863837" description="Extracellular repeat protein, HAF family" evidence="1">
    <location>
        <begin position="23"/>
        <end position="352"/>
    </location>
</feature>
<organism evidence="2 3">
    <name type="scientific">Tautonia plasticadhaerens</name>
    <dbReference type="NCBI Taxonomy" id="2527974"/>
    <lineage>
        <taxon>Bacteria</taxon>
        <taxon>Pseudomonadati</taxon>
        <taxon>Planctomycetota</taxon>
        <taxon>Planctomycetia</taxon>
        <taxon>Isosphaerales</taxon>
        <taxon>Isosphaeraceae</taxon>
        <taxon>Tautonia</taxon>
    </lineage>
</organism>